<evidence type="ECO:0000256" key="2">
    <source>
        <dbReference type="ARBA" id="ARBA00009638"/>
    </source>
</evidence>
<gene>
    <name evidence="9" type="ORF">QYE76_069640</name>
</gene>
<evidence type="ECO:0000256" key="3">
    <source>
        <dbReference type="ARBA" id="ARBA00022723"/>
    </source>
</evidence>
<organism evidence="9 10">
    <name type="scientific">Lolium multiflorum</name>
    <name type="common">Italian ryegrass</name>
    <name type="synonym">Lolium perenne subsp. multiflorum</name>
    <dbReference type="NCBI Taxonomy" id="4521"/>
    <lineage>
        <taxon>Eukaryota</taxon>
        <taxon>Viridiplantae</taxon>
        <taxon>Streptophyta</taxon>
        <taxon>Embryophyta</taxon>
        <taxon>Tracheophyta</taxon>
        <taxon>Spermatophyta</taxon>
        <taxon>Magnoliopsida</taxon>
        <taxon>Liliopsida</taxon>
        <taxon>Poales</taxon>
        <taxon>Poaceae</taxon>
        <taxon>BOP clade</taxon>
        <taxon>Pooideae</taxon>
        <taxon>Poodae</taxon>
        <taxon>Poeae</taxon>
        <taxon>Poeae Chloroplast Group 2 (Poeae type)</taxon>
        <taxon>Loliodinae</taxon>
        <taxon>Loliinae</taxon>
        <taxon>Lolium</taxon>
    </lineage>
</organism>
<feature type="compositionally biased region" description="Low complexity" evidence="7">
    <location>
        <begin position="31"/>
        <end position="42"/>
    </location>
</feature>
<dbReference type="SUPFAM" id="SSF52540">
    <property type="entry name" value="P-loop containing nucleoside triphosphate hydrolases"/>
    <property type="match status" value="2"/>
</dbReference>
<dbReference type="AlphaFoldDB" id="A0AAD8SGL3"/>
<keyword evidence="4" id="KW-0547">Nucleotide-binding</keyword>
<evidence type="ECO:0000256" key="4">
    <source>
        <dbReference type="ARBA" id="ARBA00022741"/>
    </source>
</evidence>
<name>A0AAD8SGL3_LOLMU</name>
<dbReference type="Gene3D" id="3.40.50.300">
    <property type="entry name" value="P-loop containing nucleotide triphosphate hydrolases"/>
    <property type="match status" value="2"/>
</dbReference>
<dbReference type="Pfam" id="PF01926">
    <property type="entry name" value="MMR_HSR1"/>
    <property type="match status" value="2"/>
</dbReference>
<dbReference type="EMBL" id="JAUUTY010000004">
    <property type="protein sequence ID" value="KAK1651835.1"/>
    <property type="molecule type" value="Genomic_DNA"/>
</dbReference>
<evidence type="ECO:0000256" key="7">
    <source>
        <dbReference type="SAM" id="MobiDB-lite"/>
    </source>
</evidence>
<protein>
    <recommendedName>
        <fullName evidence="8">EngB-type G domain-containing protein</fullName>
    </recommendedName>
</protein>
<dbReference type="GO" id="GO:0046872">
    <property type="term" value="F:metal ion binding"/>
    <property type="evidence" value="ECO:0007669"/>
    <property type="project" value="UniProtKB-KW"/>
</dbReference>
<keyword evidence="10" id="KW-1185">Reference proteome</keyword>
<dbReference type="InterPro" id="IPR030393">
    <property type="entry name" value="G_ENGB_dom"/>
</dbReference>
<dbReference type="InterPro" id="IPR006073">
    <property type="entry name" value="GTP-bd"/>
</dbReference>
<comment type="similarity">
    <text evidence="2">Belongs to the TRAFAC class TrmE-Era-EngA-EngB-Septin-like GTPase superfamily. EngB GTPase family.</text>
</comment>
<dbReference type="InterPro" id="IPR019987">
    <property type="entry name" value="GTP-bd_ribosome_bio_YsxC"/>
</dbReference>
<evidence type="ECO:0000313" key="9">
    <source>
        <dbReference type="EMBL" id="KAK1651835.1"/>
    </source>
</evidence>
<keyword evidence="6" id="KW-0342">GTP-binding</keyword>
<dbReference type="InterPro" id="IPR027417">
    <property type="entry name" value="P-loop_NTPase"/>
</dbReference>
<dbReference type="CDD" id="cd01876">
    <property type="entry name" value="YihA_EngB"/>
    <property type="match status" value="1"/>
</dbReference>
<dbReference type="PANTHER" id="PTHR11649:SF75">
    <property type="entry name" value="PROTEIN, PUTATIVE, EXPRESSED-RELATED"/>
    <property type="match status" value="1"/>
</dbReference>
<dbReference type="HAMAP" id="MF_00321">
    <property type="entry name" value="GTPase_EngB"/>
    <property type="match status" value="1"/>
</dbReference>
<dbReference type="GO" id="GO:0005525">
    <property type="term" value="F:GTP binding"/>
    <property type="evidence" value="ECO:0007669"/>
    <property type="project" value="UniProtKB-KW"/>
</dbReference>
<accession>A0AAD8SGL3</accession>
<comment type="cofactor">
    <cofactor evidence="1">
        <name>Mg(2+)</name>
        <dbReference type="ChEBI" id="CHEBI:18420"/>
    </cofactor>
</comment>
<dbReference type="PANTHER" id="PTHR11649">
    <property type="entry name" value="MSS1/TRME-RELATED GTP-BINDING PROTEIN"/>
    <property type="match status" value="1"/>
</dbReference>
<sequence>MLLRPRPFLLQALKPLHSSRGPLAVRRTLSAHAAAADAAPRGDAPPPAPRTRHKNSRTPVPPRVSVSTALFFPPGVERDAAVTEEMVLPGSNIVVGPYAGDSRVKEAEFIGCSAHARDCPKDDRPEFAVLGRSNVGKSSLINALTRRKEAALTSKKPADAAPRGDAPPPPARTRHKNSRTPVPPRVSVSTALFFPPGVERDAAVTEETVLPGSNIVVGPYAGDSRVKEAEFIGCSAHARDCPKDDRPEFAVLGRSNVGKSSLINALTRRKEAALTSKKPGKTQTINHFLINKSWYLVDLPGYGFAAASKTARMDWSSFTKGYFLNRDTLVGVLLLVDASVPPQKIDLDCANWLGRNNVGLTFVFTKCDKVKKGKGGRPEENIKEFQENIKLVYPEPPPWIMTSSTTGLGRDGLLLHMSQLRNYWDNEAT</sequence>
<comment type="caution">
    <text evidence="9">The sequence shown here is derived from an EMBL/GenBank/DDBJ whole genome shotgun (WGS) entry which is preliminary data.</text>
</comment>
<reference evidence="9" key="1">
    <citation type="submission" date="2023-07" db="EMBL/GenBank/DDBJ databases">
        <title>A chromosome-level genome assembly of Lolium multiflorum.</title>
        <authorList>
            <person name="Chen Y."/>
            <person name="Copetti D."/>
            <person name="Kolliker R."/>
            <person name="Studer B."/>
        </authorList>
    </citation>
    <scope>NUCLEOTIDE SEQUENCE</scope>
    <source>
        <strain evidence="9">02402/16</strain>
        <tissue evidence="9">Leaf</tissue>
    </source>
</reference>
<evidence type="ECO:0000313" key="10">
    <source>
        <dbReference type="Proteomes" id="UP001231189"/>
    </source>
</evidence>
<feature type="region of interest" description="Disordered" evidence="7">
    <location>
        <begin position="31"/>
        <end position="62"/>
    </location>
</feature>
<dbReference type="NCBIfam" id="TIGR03598">
    <property type="entry name" value="GTPase_YsxC"/>
    <property type="match status" value="1"/>
</dbReference>
<feature type="region of interest" description="Disordered" evidence="7">
    <location>
        <begin position="146"/>
        <end position="188"/>
    </location>
</feature>
<evidence type="ECO:0000256" key="5">
    <source>
        <dbReference type="ARBA" id="ARBA00022842"/>
    </source>
</evidence>
<evidence type="ECO:0000256" key="1">
    <source>
        <dbReference type="ARBA" id="ARBA00001946"/>
    </source>
</evidence>
<dbReference type="Proteomes" id="UP001231189">
    <property type="component" value="Unassembled WGS sequence"/>
</dbReference>
<keyword evidence="5" id="KW-0460">Magnesium</keyword>
<keyword evidence="3" id="KW-0479">Metal-binding</keyword>
<feature type="domain" description="EngB-type G" evidence="8">
    <location>
        <begin position="245"/>
        <end position="423"/>
    </location>
</feature>
<evidence type="ECO:0000256" key="6">
    <source>
        <dbReference type="ARBA" id="ARBA00023134"/>
    </source>
</evidence>
<evidence type="ECO:0000259" key="8">
    <source>
        <dbReference type="PROSITE" id="PS51706"/>
    </source>
</evidence>
<proteinExistence type="inferred from homology"/>
<dbReference type="PROSITE" id="PS51706">
    <property type="entry name" value="G_ENGB"/>
    <property type="match status" value="1"/>
</dbReference>